<dbReference type="SUPFAM" id="SSF51126">
    <property type="entry name" value="Pectin lyase-like"/>
    <property type="match status" value="3"/>
</dbReference>
<sequence>MKIRKIVSLWLAVLMIASVMLPLCTNASGYKNEEDSLAQPSPPNPTYTIHSPTRIDSNADFSTYADSGSGTSGDPWVFDNWEIDGTGVGYCLYIGNTTDHFIVNNSYFHDASGNLGGTYWKNTGLFLYNVENGTSNNNTASYCERGICINQNSKNNTVSNNTTPSNNFIGIAILFSDDINIFGNTASSNNYGIYLGGNSENNVIANNNASSNTDYGIFNHNSDNNIIINNIASSNVGGSSPDGIRVSDDSENNNVTNNEVQLNGNHGIEIGSKYNNITDNRASLNDNAGIRISNDNNVVTNNTASSNIWNGIQVQGDNNVIINNTVSSNGDSGIYLVVSSGNVLYHNNIINNNNQSYDDTGNNYWNGTYPTGGNYWDDYSGIDDYQGSNQNIAGSDGIGDTNYTSFIGGGGAVDEYPLMEATDTIDGYTPRKPIRIDNNAEINASHGVSGGSGTQGDPYIIENKSIDGSGYGYCIYVGNTTKYFEIRNCSLYNASGNLGNYWKNTGIYFYNVENGTADNNNVSSNIGHGIFLGLSDNSTIANNTALNNNYGIVSFASNNNKLVNNTALSNSWHGIWFDSSNNSVLSDNIASSNNEDGIALSSSNDSILTNNTVSNNNHGIVFASSNGNKLTNNTITSNDNHSISFASSNNNNIYHNNFIDNTNHTYDSSANTWDNGYPSGGNYYDNYTGVDLYSGKNQDQSGSDGIGDTNYTIVGDSNADEYPLMKSYASPPQIIETEPALNSTVEESYIWLNVTFNTTMDTSITPSVNVTQGNDSKGWSFQGWSTKYQGDDTAKWTHNKWKISETKVISITNYSSSYDRYGRLYNLTFNITDTTPPSIIKTNPQDMTGGVPEDEIVTILFDDNMNTSVTPTLTQTNGTDLAGWSFLGWNTIYFTNDTASWSHNSWTSADNITLKVSNYNDTSNNVGSDYQWWFTIREYESPEITDNTPSTVTTGELFTFNTTITDNVKVESTYIEWQLGSSPYYNTSLINAHGDFYTKSIVVPHTVGNLFYNISAVDPSGNWNTARTWATVSDNDYPTISDNSLPSGTAGSTYTFNATITENVQFKSANPRVIYWTDATSLTNTTLSHTTQDFYERQISLPLSTSTLYYYINATDTSNLKTTTGKTTVNNITDNTAPSITDNTAGVPETDHFFEVNATITDANINQVRVYYYFDSTSYNKINTTMTNTYANYYNKSIYVPTNASMFYYDIMASDMDGRWDSLGLTGVAVSDVSNPTVLSTSPTGAQVQENADVIVVFDDTMDTSTIPTLTQTVGDTVSYTFMGWSEVGEGDIGQNMATWSHTDWSSEDSISLKVSLYDDNDGNTGADYSWSFTIRDHKNPTISLTSPSAGTTGVLLDADITIQFSETMNTSITPTLSQSTGTIVSYTFQGWTSPTVAKWNHSSKWDWGDTITLNVSGAYDDSNSQNIQVSYDWSFTVKQDAFKPHVNNTIPTVGASNVDADGDIYIFFNETMDSTHTPNLIINQGTDPGGWSITYMSNATYGNNITYGTIKYSHNTLSFSTTYQLTMSNYKDEAGNVGNDYTWGFTTESEDIPPQITSTVPTDGATDIVNNTDIVLNFNEPMDTGVGNMPSVTFNAGTQPAGWSGTWTSNSQLTYTVTGVWSVYEYINITVSDFKDVAGNSNSYTWDFRIADYIKPTVLSVTPPDDNPNTVMNTPIEIIFSESMDTSTTPTLSQRSGTYIPYAFQGWTSTNVADDTATWTHGDWQNDENIKMRVSGFYDSHGTMGNYYPTNEDNWNFTTEADTYPPQVISTSPSGGQENASLTSDIIIKFNDEMNGSYIPTLKDGNNTNYSFIEWRSTTYGNDTAVFSHPEYNGSQNYTLTIDHFQDTSENIGNPYSWTFTTEMTAEQRMVYRIKLTTTIMIAMFGAIVAIAVVVMITRVMKDTMDDVE</sequence>
<name>A0A133VLQ1_9EURY</name>
<evidence type="ECO:0000256" key="2">
    <source>
        <dbReference type="SAM" id="Phobius"/>
    </source>
</evidence>
<keyword evidence="1" id="KW-0732">Signal</keyword>
<feature type="domain" description="Periplasmic copper-binding protein NosD beta helix" evidence="3">
    <location>
        <begin position="555"/>
        <end position="689"/>
    </location>
</feature>
<evidence type="ECO:0000256" key="1">
    <source>
        <dbReference type="ARBA" id="ARBA00022729"/>
    </source>
</evidence>
<keyword evidence="2" id="KW-0812">Transmembrane</keyword>
<dbReference type="Pfam" id="PF13205">
    <property type="entry name" value="Big_5"/>
    <property type="match status" value="5"/>
</dbReference>
<keyword evidence="2" id="KW-1133">Transmembrane helix</keyword>
<dbReference type="Pfam" id="PF05048">
    <property type="entry name" value="NosD"/>
    <property type="match status" value="2"/>
</dbReference>
<dbReference type="InterPro" id="IPR007742">
    <property type="entry name" value="NosD_dom"/>
</dbReference>
<comment type="caution">
    <text evidence="5">The sequence shown here is derived from an EMBL/GenBank/DDBJ whole genome shotgun (WGS) entry which is preliminary data.</text>
</comment>
<feature type="domain" description="SbsA Ig-like" evidence="4">
    <location>
        <begin position="1552"/>
        <end position="1650"/>
    </location>
</feature>
<feature type="transmembrane region" description="Helical" evidence="2">
    <location>
        <begin position="1877"/>
        <end position="1898"/>
    </location>
</feature>
<organism evidence="5 6">
    <name type="scientific">candidate division MSBL1 archaeon SCGC-AAA382A20</name>
    <dbReference type="NCBI Taxonomy" id="1698280"/>
    <lineage>
        <taxon>Archaea</taxon>
        <taxon>Methanobacteriati</taxon>
        <taxon>Methanobacteriota</taxon>
        <taxon>candidate division MSBL1</taxon>
    </lineage>
</organism>
<dbReference type="InterPro" id="IPR006626">
    <property type="entry name" value="PbH1"/>
</dbReference>
<protein>
    <submittedName>
        <fullName evidence="5">Uncharacterized protein</fullName>
    </submittedName>
</protein>
<dbReference type="InterPro" id="IPR022441">
    <property type="entry name" value="Para_beta_helix_rpt-2"/>
</dbReference>
<evidence type="ECO:0000313" key="5">
    <source>
        <dbReference type="EMBL" id="KXB07341.1"/>
    </source>
</evidence>
<dbReference type="InterPro" id="IPR032812">
    <property type="entry name" value="SbsA_Ig"/>
</dbReference>
<evidence type="ECO:0000259" key="4">
    <source>
        <dbReference type="Pfam" id="PF13205"/>
    </source>
</evidence>
<dbReference type="Gene3D" id="2.60.40.3710">
    <property type="match status" value="1"/>
</dbReference>
<dbReference type="InterPro" id="IPR011050">
    <property type="entry name" value="Pectin_lyase_fold/virulence"/>
</dbReference>
<dbReference type="SMART" id="SM00710">
    <property type="entry name" value="PbH1"/>
    <property type="match status" value="19"/>
</dbReference>
<feature type="domain" description="SbsA Ig-like" evidence="4">
    <location>
        <begin position="1444"/>
        <end position="1548"/>
    </location>
</feature>
<proteinExistence type="predicted"/>
<keyword evidence="2" id="KW-0472">Membrane</keyword>
<gene>
    <name evidence="5" type="ORF">AKJ51_01575</name>
</gene>
<reference evidence="5 6" key="1">
    <citation type="journal article" date="2016" name="Sci. Rep.">
        <title>Metabolic traits of an uncultured archaeal lineage -MSBL1- from brine pools of the Red Sea.</title>
        <authorList>
            <person name="Mwirichia R."/>
            <person name="Alam I."/>
            <person name="Rashid M."/>
            <person name="Vinu M."/>
            <person name="Ba-Alawi W."/>
            <person name="Anthony Kamau A."/>
            <person name="Kamanda Ngugi D."/>
            <person name="Goker M."/>
            <person name="Klenk H.P."/>
            <person name="Bajic V."/>
            <person name="Stingl U."/>
        </authorList>
    </citation>
    <scope>NUCLEOTIDE SEQUENCE [LARGE SCALE GENOMIC DNA]</scope>
    <source>
        <strain evidence="5">SCGC-AAA382A20</strain>
    </source>
</reference>
<feature type="domain" description="SbsA Ig-like" evidence="4">
    <location>
        <begin position="833"/>
        <end position="935"/>
    </location>
</feature>
<accession>A0A133VLQ1</accession>
<dbReference type="Proteomes" id="UP000070263">
    <property type="component" value="Unassembled WGS sequence"/>
</dbReference>
<dbReference type="NCBIfam" id="TIGR03804">
    <property type="entry name" value="para_beta_helix"/>
    <property type="match status" value="7"/>
</dbReference>
<keyword evidence="6" id="KW-1185">Reference proteome</keyword>
<dbReference type="InterPro" id="IPR012334">
    <property type="entry name" value="Pectin_lyas_fold"/>
</dbReference>
<dbReference type="Gene3D" id="2.60.40.1220">
    <property type="match status" value="1"/>
</dbReference>
<dbReference type="EMBL" id="LHYE01000010">
    <property type="protein sequence ID" value="KXB07341.1"/>
    <property type="molecule type" value="Genomic_DNA"/>
</dbReference>
<feature type="domain" description="SbsA Ig-like" evidence="4">
    <location>
        <begin position="1763"/>
        <end position="1863"/>
    </location>
</feature>
<dbReference type="InterPro" id="IPR014755">
    <property type="entry name" value="Cu-Rt/internalin_Ig-like"/>
</dbReference>
<feature type="domain" description="SbsA Ig-like" evidence="4">
    <location>
        <begin position="1337"/>
        <end position="1437"/>
    </location>
</feature>
<dbReference type="Gene3D" id="2.160.20.10">
    <property type="entry name" value="Single-stranded right-handed beta-helix, Pectin lyase-like"/>
    <property type="match status" value="3"/>
</dbReference>
<evidence type="ECO:0000313" key="6">
    <source>
        <dbReference type="Proteomes" id="UP000070263"/>
    </source>
</evidence>
<feature type="domain" description="Periplasmic copper-binding protein NosD beta helix" evidence="3">
    <location>
        <begin position="230"/>
        <end position="381"/>
    </location>
</feature>
<evidence type="ECO:0000259" key="3">
    <source>
        <dbReference type="Pfam" id="PF05048"/>
    </source>
</evidence>